<evidence type="ECO:0000313" key="1">
    <source>
        <dbReference type="EMBL" id="AYN66377.1"/>
    </source>
</evidence>
<proteinExistence type="predicted"/>
<dbReference type="OrthoDB" id="7107802at2"/>
<dbReference type="RefSeq" id="WP_121847429.1">
    <property type="nucleotide sequence ID" value="NZ_CP032050.1"/>
</dbReference>
<protein>
    <submittedName>
        <fullName evidence="1">Uncharacterized protein</fullName>
    </submittedName>
</protein>
<evidence type="ECO:0000313" key="2">
    <source>
        <dbReference type="Proteomes" id="UP000276309"/>
    </source>
</evidence>
<dbReference type="KEGG" id="emar:D1013_02755"/>
<sequence length="186" mass="21894">MNLSQEHMDFENKIQRIVGLTLLKVQYLEINYESDHPKPYYKSKFHEIDSIDFSIILHTDKGKIEFYWDGQFYQYGIGVRFNEKTETATGQKWDVSTDDLWGKFIEQKIANVKLTWEEVIMYEDKTGKSDKFTYPQDLRIDFSNDKSIFMSAAGFLNEDDKEVMGLLDNLIVTDNESLARKVKMIN</sequence>
<dbReference type="EMBL" id="CP032050">
    <property type="protein sequence ID" value="AYN66377.1"/>
    <property type="molecule type" value="Genomic_DNA"/>
</dbReference>
<accession>A0A3G2L275</accession>
<name>A0A3G2L275_9FLAO</name>
<dbReference type="AlphaFoldDB" id="A0A3G2L275"/>
<keyword evidence="2" id="KW-1185">Reference proteome</keyword>
<dbReference type="Proteomes" id="UP000276309">
    <property type="component" value="Chromosome"/>
</dbReference>
<reference evidence="1 2" key="1">
    <citation type="submission" date="2018-08" db="EMBL/GenBank/DDBJ databases">
        <title>The reduced genetic potential of extracellular carbohydrate catabolism in Euzebyella marina RN62, a Flavobacteriia bacterium isolated from the hadal water.</title>
        <authorList>
            <person name="Xue C."/>
        </authorList>
    </citation>
    <scope>NUCLEOTIDE SEQUENCE [LARGE SCALE GENOMIC DNA]</scope>
    <source>
        <strain evidence="1 2">RN62</strain>
    </source>
</reference>
<gene>
    <name evidence="1" type="ORF">D1013_02755</name>
</gene>
<organism evidence="1 2">
    <name type="scientific">Euzebyella marina</name>
    <dbReference type="NCBI Taxonomy" id="1761453"/>
    <lineage>
        <taxon>Bacteria</taxon>
        <taxon>Pseudomonadati</taxon>
        <taxon>Bacteroidota</taxon>
        <taxon>Flavobacteriia</taxon>
        <taxon>Flavobacteriales</taxon>
        <taxon>Flavobacteriaceae</taxon>
        <taxon>Euzebyella</taxon>
    </lineage>
</organism>